<dbReference type="AlphaFoldDB" id="A0A1X0RA16"/>
<evidence type="ECO:0000313" key="1">
    <source>
        <dbReference type="EMBL" id="ORE08907.1"/>
    </source>
</evidence>
<dbReference type="Proteomes" id="UP000242414">
    <property type="component" value="Unassembled WGS sequence"/>
</dbReference>
<accession>A0A1X0RA16</accession>
<dbReference type="EMBL" id="KV921882">
    <property type="protein sequence ID" value="ORE08907.1"/>
    <property type="molecule type" value="Genomic_DNA"/>
</dbReference>
<name>A0A1X0RA16_RHIZD</name>
<organism evidence="1">
    <name type="scientific">Rhizopus microsporus var. microsporus</name>
    <dbReference type="NCBI Taxonomy" id="86635"/>
    <lineage>
        <taxon>Eukaryota</taxon>
        <taxon>Fungi</taxon>
        <taxon>Fungi incertae sedis</taxon>
        <taxon>Mucoromycota</taxon>
        <taxon>Mucoromycotina</taxon>
        <taxon>Mucoromycetes</taxon>
        <taxon>Mucorales</taxon>
        <taxon>Mucorineae</taxon>
        <taxon>Rhizopodaceae</taxon>
        <taxon>Rhizopus</taxon>
    </lineage>
</organism>
<gene>
    <name evidence="1" type="ORF">BCV72DRAFT_303285</name>
</gene>
<protein>
    <submittedName>
        <fullName evidence="1">Uncharacterized protein</fullName>
    </submittedName>
</protein>
<dbReference type="VEuPathDB" id="FungiDB:BCV72DRAFT_303285"/>
<reference evidence="1" key="1">
    <citation type="journal article" date="2016" name="Proc. Natl. Acad. Sci. U.S.A.">
        <title>Lipid metabolic changes in an early divergent fungus govern the establishment of a mutualistic symbiosis with endobacteria.</title>
        <authorList>
            <person name="Lastovetsky O.A."/>
            <person name="Gaspar M.L."/>
            <person name="Mondo S.J."/>
            <person name="LaButti K.M."/>
            <person name="Sandor L."/>
            <person name="Grigoriev I.V."/>
            <person name="Henry S.A."/>
            <person name="Pawlowska T.E."/>
        </authorList>
    </citation>
    <scope>NUCLEOTIDE SEQUENCE [LARGE SCALE GENOMIC DNA]</scope>
    <source>
        <strain evidence="1">ATCC 52814</strain>
    </source>
</reference>
<sequence length="164" mass="19018">MVPSGLLRRQIEMTLWIKSRMELEVDLVQIIFGEVCMNTIALEARLIATCYFGNPEEVAITADGNYCQVLGSAEDFQFLPLYADVKEAIFQRLQEGYNMRSVRFALHRAFRSQNEAAVFEKAYRRHDDQKASVKLWLNHLESKNYNVYIDNGYDSSFTFEFCSS</sequence>
<proteinExistence type="predicted"/>